<name>A0A455T093_9CHLR</name>
<organism evidence="1">
    <name type="scientific">Thermogemmatispora argillosa</name>
    <dbReference type="NCBI Taxonomy" id="2045280"/>
    <lineage>
        <taxon>Bacteria</taxon>
        <taxon>Bacillati</taxon>
        <taxon>Chloroflexota</taxon>
        <taxon>Ktedonobacteria</taxon>
        <taxon>Thermogemmatisporales</taxon>
        <taxon>Thermogemmatisporaceae</taxon>
        <taxon>Thermogemmatispora</taxon>
    </lineage>
</organism>
<protein>
    <submittedName>
        <fullName evidence="1">Uncharacterized protein</fullName>
    </submittedName>
</protein>
<gene>
    <name evidence="1" type="ORF">KTA_00140</name>
</gene>
<proteinExistence type="predicted"/>
<sequence>MIGAPMPPPLVTVSYPEVPSDLATRLSDLITTLQTRSGQLQGFSSQMQGFIDQVHKAVEYVASISEGHSTQALLETWLLSLNDSSQSHGGMSDVASHLSSPLLSLQEQAQTVQSGMSLIADLQANRGQVPRTMASDVQKDIDDFNNALNTISIALDGAAKLIKALNDAWPRTCATGFTPGNRYPTFAPGSFDQHMMRMSGDLSEAFNSSAGQRIINKLGEEEGQTLIALAQEHGADLDQVARFVDQGAAPQLIDCWIQAGHPADVGDLGRLREFYVKSHLDTLIPDYGSDLQEQVKLSVEGASATADFVTSKAIIEVSGGPRLSAKLLNDKMKQFSVYSKIAAQTGRRVYFMWDKSSGAPVPPELQRQAARWGVTIIEFP</sequence>
<dbReference type="AlphaFoldDB" id="A0A455T093"/>
<accession>A0A455T093</accession>
<dbReference type="EMBL" id="AP019377">
    <property type="protein sequence ID" value="BBH91815.1"/>
    <property type="molecule type" value="Genomic_DNA"/>
</dbReference>
<reference evidence="1" key="1">
    <citation type="submission" date="2018-12" db="EMBL/GenBank/DDBJ databases">
        <title>Novel natural products biosynthetic potential of the class Ktedonobacteria.</title>
        <authorList>
            <person name="Zheng Y."/>
            <person name="Saitou A."/>
            <person name="Wang C.M."/>
            <person name="Toyoda A."/>
            <person name="Minakuchi Y."/>
            <person name="Sekiguchi Y."/>
            <person name="Ueda K."/>
            <person name="Takano H."/>
            <person name="Sakai Y."/>
            <person name="Yokota A."/>
            <person name="Yabe S."/>
        </authorList>
    </citation>
    <scope>NUCLEOTIDE SEQUENCE</scope>
    <source>
        <strain evidence="1">A3-2</strain>
    </source>
</reference>
<evidence type="ECO:0000313" key="1">
    <source>
        <dbReference type="EMBL" id="BBH91815.1"/>
    </source>
</evidence>